<name>A0ABQ7ZUG4_BRANA</name>
<feature type="domain" description="NPK1-activating kinesin-like protein C-terminal" evidence="2">
    <location>
        <begin position="48"/>
        <end position="129"/>
    </location>
</feature>
<reference evidence="3 4" key="1">
    <citation type="submission" date="2021-05" db="EMBL/GenBank/DDBJ databases">
        <title>Genome Assembly of Synthetic Allotetraploid Brassica napus Reveals Homoeologous Exchanges between Subgenomes.</title>
        <authorList>
            <person name="Davis J.T."/>
        </authorList>
    </citation>
    <scope>NUCLEOTIDE SEQUENCE [LARGE SCALE GENOMIC DNA]</scope>
    <source>
        <strain evidence="4">cv. Da-Ae</strain>
        <tissue evidence="3">Seedling</tissue>
    </source>
</reference>
<dbReference type="Proteomes" id="UP000824890">
    <property type="component" value="Unassembled WGS sequence"/>
</dbReference>
<proteinExistence type="predicted"/>
<gene>
    <name evidence="3" type="ORF">HID58_059973</name>
</gene>
<accession>A0ABQ7ZUG4</accession>
<keyword evidence="4" id="KW-1185">Reference proteome</keyword>
<organism evidence="3 4">
    <name type="scientific">Brassica napus</name>
    <name type="common">Rape</name>
    <dbReference type="NCBI Taxonomy" id="3708"/>
    <lineage>
        <taxon>Eukaryota</taxon>
        <taxon>Viridiplantae</taxon>
        <taxon>Streptophyta</taxon>
        <taxon>Embryophyta</taxon>
        <taxon>Tracheophyta</taxon>
        <taxon>Spermatophyta</taxon>
        <taxon>Magnoliopsida</taxon>
        <taxon>eudicotyledons</taxon>
        <taxon>Gunneridae</taxon>
        <taxon>Pentapetalae</taxon>
        <taxon>rosids</taxon>
        <taxon>malvids</taxon>
        <taxon>Brassicales</taxon>
        <taxon>Brassicaceae</taxon>
        <taxon>Brassiceae</taxon>
        <taxon>Brassica</taxon>
    </lineage>
</organism>
<keyword evidence="1" id="KW-0493">Microtubule</keyword>
<evidence type="ECO:0000259" key="2">
    <source>
        <dbReference type="Pfam" id="PF11995"/>
    </source>
</evidence>
<dbReference type="Pfam" id="PF11995">
    <property type="entry name" value="DUF3490"/>
    <property type="match status" value="1"/>
</dbReference>
<evidence type="ECO:0000256" key="1">
    <source>
        <dbReference type="ARBA" id="ARBA00022701"/>
    </source>
</evidence>
<sequence>MENNKEFTTDSCNTCNGIIKLQVEDTILKETDSTEAFPEKYSTNSSSEFGRQQRQITELCALCNVPLVHRTYIFLLFKGDPSEYVYMEVEFRRLSFLKQTIANDAETLRFLSSTPSHQVNTKEISMEREDRSLPKMGGGGELKAEKHAGGIQSGLTHKTWKTLKRLLGFVEPSRMPKEMFGLILLPRTKKVKSSGWRFTKSFPVYARPDYNRSTYEQLLLIKL</sequence>
<evidence type="ECO:0000313" key="4">
    <source>
        <dbReference type="Proteomes" id="UP000824890"/>
    </source>
</evidence>
<dbReference type="EMBL" id="JAGKQM010000014">
    <property type="protein sequence ID" value="KAH0883877.1"/>
    <property type="molecule type" value="Genomic_DNA"/>
</dbReference>
<comment type="caution">
    <text evidence="3">The sequence shown here is derived from an EMBL/GenBank/DDBJ whole genome shotgun (WGS) entry which is preliminary data.</text>
</comment>
<dbReference type="InterPro" id="IPR021881">
    <property type="entry name" value="NACK_C"/>
</dbReference>
<evidence type="ECO:0000313" key="3">
    <source>
        <dbReference type="EMBL" id="KAH0883877.1"/>
    </source>
</evidence>
<protein>
    <recommendedName>
        <fullName evidence="2">NPK1-activating kinesin-like protein C-terminal domain-containing protein</fullName>
    </recommendedName>
</protein>